<evidence type="ECO:0000256" key="5">
    <source>
        <dbReference type="ARBA" id="ARBA00023319"/>
    </source>
</evidence>
<evidence type="ECO:0000256" key="3">
    <source>
        <dbReference type="ARBA" id="ARBA00023157"/>
    </source>
</evidence>
<dbReference type="Gene3D" id="2.60.40.10">
    <property type="entry name" value="Immunoglobulins"/>
    <property type="match status" value="3"/>
</dbReference>
<reference evidence="6" key="1">
    <citation type="submission" date="2020-04" db="EMBL/GenBank/DDBJ databases">
        <authorList>
            <person name="Alioto T."/>
            <person name="Alioto T."/>
            <person name="Gomez Garrido J."/>
        </authorList>
    </citation>
    <scope>NUCLEOTIDE SEQUENCE</scope>
    <source>
        <strain evidence="6">A484AB</strain>
    </source>
</reference>
<keyword evidence="2" id="KW-0472">Membrane</keyword>
<dbReference type="Pfam" id="PF13927">
    <property type="entry name" value="Ig_3"/>
    <property type="match status" value="1"/>
</dbReference>
<dbReference type="PANTHER" id="PTHR11640:SF31">
    <property type="entry name" value="IRREGULAR CHIASM C-ROUGHEST PROTEIN-RELATED"/>
    <property type="match status" value="1"/>
</dbReference>
<dbReference type="AlphaFoldDB" id="A0A7D9LPW6"/>
<dbReference type="SMART" id="SM00408">
    <property type="entry name" value="IGc2"/>
    <property type="match status" value="3"/>
</dbReference>
<dbReference type="GO" id="GO:0005886">
    <property type="term" value="C:plasma membrane"/>
    <property type="evidence" value="ECO:0007669"/>
    <property type="project" value="TreeGrafter"/>
</dbReference>
<accession>A0A7D9LPW6</accession>
<dbReference type="SMART" id="SM00409">
    <property type="entry name" value="IG"/>
    <property type="match status" value="3"/>
</dbReference>
<dbReference type="InterPro" id="IPR003598">
    <property type="entry name" value="Ig_sub2"/>
</dbReference>
<dbReference type="PANTHER" id="PTHR11640">
    <property type="entry name" value="NEPHRIN"/>
    <property type="match status" value="1"/>
</dbReference>
<dbReference type="GO" id="GO:0098609">
    <property type="term" value="P:cell-cell adhesion"/>
    <property type="evidence" value="ECO:0007669"/>
    <property type="project" value="TreeGrafter"/>
</dbReference>
<feature type="non-terminal residue" evidence="6">
    <location>
        <position position="1"/>
    </location>
</feature>
<name>A0A7D9LPW6_PARCT</name>
<dbReference type="InterPro" id="IPR036179">
    <property type="entry name" value="Ig-like_dom_sf"/>
</dbReference>
<dbReference type="Proteomes" id="UP001152795">
    <property type="component" value="Unassembled WGS sequence"/>
</dbReference>
<dbReference type="PROSITE" id="PS50835">
    <property type="entry name" value="IG_LIKE"/>
    <property type="match status" value="3"/>
</dbReference>
<dbReference type="InterPro" id="IPR007110">
    <property type="entry name" value="Ig-like_dom"/>
</dbReference>
<evidence type="ECO:0000256" key="2">
    <source>
        <dbReference type="ARBA" id="ARBA00023136"/>
    </source>
</evidence>
<keyword evidence="7" id="KW-1185">Reference proteome</keyword>
<protein>
    <submittedName>
        <fullName evidence="6">B-cell receptor CD22-like isoform X1</fullName>
    </submittedName>
</protein>
<sequence length="306" mass="33216">MATIINNSSLPGVAVEPPATLVLKNVDERYNGKYQFGVQIAGGGVAPNVTINCPSPAAVNEGNDFTCVCRGEGGNPPANVTWYKGTKKIGGTGKEEQTLSLKDVNRKTDISGTYKCVAQSHINATDEMSIRVIVYRKFKPENTKITLTLERAGVGRSFTVTCNSRGVPEPSYNLTHNGTKISTNKTYTKDNVQYSDAGTYKCIVWNKLGSDSASANLTVVETPNVTINCSIPITLDEGEDRTCVCTSEGGNPLANLTWYKDDKQIGNASYGENRLTFTNVTKQHNGTYKCVAQRYTLTDEKSIEVK</sequence>
<dbReference type="OrthoDB" id="5966358at2759"/>
<dbReference type="GO" id="GO:0005911">
    <property type="term" value="C:cell-cell junction"/>
    <property type="evidence" value="ECO:0007669"/>
    <property type="project" value="TreeGrafter"/>
</dbReference>
<evidence type="ECO:0000313" key="7">
    <source>
        <dbReference type="Proteomes" id="UP001152795"/>
    </source>
</evidence>
<evidence type="ECO:0000256" key="4">
    <source>
        <dbReference type="ARBA" id="ARBA00023180"/>
    </source>
</evidence>
<dbReference type="EMBL" id="CACRXK020022370">
    <property type="protein sequence ID" value="CAB4036755.1"/>
    <property type="molecule type" value="Genomic_DNA"/>
</dbReference>
<evidence type="ECO:0000313" key="6">
    <source>
        <dbReference type="EMBL" id="CAB4036755.1"/>
    </source>
</evidence>
<dbReference type="InterPro" id="IPR051275">
    <property type="entry name" value="Cell_adhesion_signaling"/>
</dbReference>
<proteinExistence type="predicted"/>
<keyword evidence="4" id="KW-0325">Glycoprotein</keyword>
<comment type="subcellular location">
    <subcellularLocation>
        <location evidence="1">Membrane</location>
        <topology evidence="1">Single-pass type I membrane protein</topology>
    </subcellularLocation>
</comment>
<keyword evidence="3" id="KW-1015">Disulfide bond</keyword>
<organism evidence="6 7">
    <name type="scientific">Paramuricea clavata</name>
    <name type="common">Red gorgonian</name>
    <name type="synonym">Violescent sea-whip</name>
    <dbReference type="NCBI Taxonomy" id="317549"/>
    <lineage>
        <taxon>Eukaryota</taxon>
        <taxon>Metazoa</taxon>
        <taxon>Cnidaria</taxon>
        <taxon>Anthozoa</taxon>
        <taxon>Octocorallia</taxon>
        <taxon>Malacalcyonacea</taxon>
        <taxon>Plexauridae</taxon>
        <taxon>Paramuricea</taxon>
    </lineage>
</organism>
<evidence type="ECO:0000256" key="1">
    <source>
        <dbReference type="ARBA" id="ARBA00004479"/>
    </source>
</evidence>
<dbReference type="GO" id="GO:0050839">
    <property type="term" value="F:cell adhesion molecule binding"/>
    <property type="evidence" value="ECO:0007669"/>
    <property type="project" value="TreeGrafter"/>
</dbReference>
<dbReference type="CDD" id="cd00096">
    <property type="entry name" value="Ig"/>
    <property type="match status" value="1"/>
</dbReference>
<dbReference type="InterPro" id="IPR003599">
    <property type="entry name" value="Ig_sub"/>
</dbReference>
<keyword evidence="5" id="KW-0393">Immunoglobulin domain</keyword>
<dbReference type="Pfam" id="PF13895">
    <property type="entry name" value="Ig_2"/>
    <property type="match status" value="2"/>
</dbReference>
<dbReference type="InterPro" id="IPR013783">
    <property type="entry name" value="Ig-like_fold"/>
</dbReference>
<keyword evidence="6" id="KW-0675">Receptor</keyword>
<gene>
    <name evidence="6" type="ORF">PACLA_8A079835</name>
</gene>
<dbReference type="SUPFAM" id="SSF48726">
    <property type="entry name" value="Immunoglobulin"/>
    <property type="match status" value="3"/>
</dbReference>
<comment type="caution">
    <text evidence="6">The sequence shown here is derived from an EMBL/GenBank/DDBJ whole genome shotgun (WGS) entry which is preliminary data.</text>
</comment>